<dbReference type="RefSeq" id="WP_083481556.1">
    <property type="nucleotide sequence ID" value="NZ_BMDY01000003.1"/>
</dbReference>
<protein>
    <recommendedName>
        <fullName evidence="9">Cell division protein FtsQ</fullName>
    </recommendedName>
</protein>
<keyword evidence="4 9" id="KW-0132">Cell division</keyword>
<evidence type="ECO:0000256" key="1">
    <source>
        <dbReference type="ARBA" id="ARBA00004370"/>
    </source>
</evidence>
<dbReference type="Pfam" id="PF08478">
    <property type="entry name" value="POTRA_1"/>
    <property type="match status" value="1"/>
</dbReference>
<comment type="similarity">
    <text evidence="9">Belongs to the FtsQ/DivIB family. FtsQ subfamily.</text>
</comment>
<dbReference type="InterPro" id="IPR013685">
    <property type="entry name" value="POTRA_FtsQ_type"/>
</dbReference>
<comment type="subcellular location">
    <subcellularLocation>
        <location evidence="9">Cell inner membrane</location>
        <topology evidence="9">Single-pass type II membrane protein</topology>
    </subcellularLocation>
    <subcellularLocation>
        <location evidence="1">Membrane</location>
    </subcellularLocation>
    <text evidence="9">Localizes to the division septum.</text>
</comment>
<comment type="function">
    <text evidence="9">Essential cell division protein. May link together the upstream cell division proteins, which are predominantly cytoplasmic, with the downstream cell division proteins, which are predominantly periplasmic. May control correct divisome assembly.</text>
</comment>
<comment type="caution">
    <text evidence="11">The sequence shown here is derived from an EMBL/GenBank/DDBJ whole genome shotgun (WGS) entry which is preliminary data.</text>
</comment>
<dbReference type="InterPro" id="IPR034746">
    <property type="entry name" value="POTRA"/>
</dbReference>
<sequence length="254" mass="29130">MMQWQLNEQQKQRLGYWAGVVFFVVVLFSLAYAVNSVYRSVSDKHLSPMQRLLVSGKRDYVLDEELQQSLAALPEAGNFFSLEVSEVKQQLERLPWVKQVTVRKQWPDKLSIALQEQQVVARWNNAALLNQQGEIFEAPQQRISVELASLAGPDEQAERVLTTFRQLQRVLQGRQLSISSLALNERHAWQVELTGGILLKLGKEDKLNRIERFVSVYPQLQADNVEYVDLRYDTGFAVGWKKREGLVSNDQSNG</sequence>
<evidence type="ECO:0000256" key="4">
    <source>
        <dbReference type="ARBA" id="ARBA00022618"/>
    </source>
</evidence>
<proteinExistence type="inferred from homology"/>
<evidence type="ECO:0000313" key="11">
    <source>
        <dbReference type="EMBL" id="GGA96599.1"/>
    </source>
</evidence>
<gene>
    <name evidence="9 11" type="primary">ftsQ</name>
    <name evidence="11" type="ORF">GCM10007414_06950</name>
</gene>
<reference evidence="12" key="1">
    <citation type="journal article" date="2019" name="Int. J. Syst. Evol. Microbiol.">
        <title>The Global Catalogue of Microorganisms (GCM) 10K type strain sequencing project: providing services to taxonomists for standard genome sequencing and annotation.</title>
        <authorList>
            <consortium name="The Broad Institute Genomics Platform"/>
            <consortium name="The Broad Institute Genome Sequencing Center for Infectious Disease"/>
            <person name="Wu L."/>
            <person name="Ma J."/>
        </authorList>
    </citation>
    <scope>NUCLEOTIDE SEQUENCE [LARGE SCALE GENOMIC DNA]</scope>
    <source>
        <strain evidence="12">CGMCC 1.10131</strain>
    </source>
</reference>
<dbReference type="PANTHER" id="PTHR35851">
    <property type="entry name" value="CELL DIVISION PROTEIN FTSQ"/>
    <property type="match status" value="1"/>
</dbReference>
<dbReference type="Proteomes" id="UP000651977">
    <property type="component" value="Unassembled WGS sequence"/>
</dbReference>
<dbReference type="PANTHER" id="PTHR35851:SF1">
    <property type="entry name" value="CELL DIVISION PROTEIN FTSQ"/>
    <property type="match status" value="1"/>
</dbReference>
<keyword evidence="2 9" id="KW-1003">Cell membrane</keyword>
<feature type="domain" description="POTRA" evidence="10">
    <location>
        <begin position="47"/>
        <end position="117"/>
    </location>
</feature>
<evidence type="ECO:0000256" key="2">
    <source>
        <dbReference type="ARBA" id="ARBA00022475"/>
    </source>
</evidence>
<accession>A0ABQ1HZB6</accession>
<dbReference type="Gene3D" id="3.40.50.11690">
    <property type="entry name" value="Cell division protein FtsQ/DivIB"/>
    <property type="match status" value="1"/>
</dbReference>
<feature type="transmembrane region" description="Helical" evidence="9">
    <location>
        <begin position="14"/>
        <end position="34"/>
    </location>
</feature>
<evidence type="ECO:0000256" key="3">
    <source>
        <dbReference type="ARBA" id="ARBA00022519"/>
    </source>
</evidence>
<dbReference type="EMBL" id="BMDY01000003">
    <property type="protein sequence ID" value="GGA96599.1"/>
    <property type="molecule type" value="Genomic_DNA"/>
</dbReference>
<comment type="subunit">
    <text evidence="9">Part of a complex composed of FtsB, FtsL and FtsQ.</text>
</comment>
<keyword evidence="7 9" id="KW-0472">Membrane</keyword>
<evidence type="ECO:0000256" key="8">
    <source>
        <dbReference type="ARBA" id="ARBA00023306"/>
    </source>
</evidence>
<evidence type="ECO:0000256" key="5">
    <source>
        <dbReference type="ARBA" id="ARBA00022692"/>
    </source>
</evidence>
<evidence type="ECO:0000259" key="10">
    <source>
        <dbReference type="PROSITE" id="PS51779"/>
    </source>
</evidence>
<dbReference type="HAMAP" id="MF_00911">
    <property type="entry name" value="FtsQ_subfam"/>
    <property type="match status" value="1"/>
</dbReference>
<dbReference type="InterPro" id="IPR005548">
    <property type="entry name" value="Cell_div_FtsQ/DivIB_C"/>
</dbReference>
<evidence type="ECO:0000313" key="12">
    <source>
        <dbReference type="Proteomes" id="UP000651977"/>
    </source>
</evidence>
<dbReference type="InterPro" id="IPR045335">
    <property type="entry name" value="FtsQ_C_sf"/>
</dbReference>
<keyword evidence="6 9" id="KW-1133">Transmembrane helix</keyword>
<dbReference type="GO" id="GO:0051301">
    <property type="term" value="P:cell division"/>
    <property type="evidence" value="ECO:0007669"/>
    <property type="project" value="UniProtKB-KW"/>
</dbReference>
<dbReference type="InterPro" id="IPR026579">
    <property type="entry name" value="FtsQ"/>
</dbReference>
<evidence type="ECO:0000256" key="9">
    <source>
        <dbReference type="HAMAP-Rule" id="MF_00911"/>
    </source>
</evidence>
<organism evidence="11 12">
    <name type="scientific">Agarivorans gilvus</name>
    <dbReference type="NCBI Taxonomy" id="680279"/>
    <lineage>
        <taxon>Bacteria</taxon>
        <taxon>Pseudomonadati</taxon>
        <taxon>Pseudomonadota</taxon>
        <taxon>Gammaproteobacteria</taxon>
        <taxon>Alteromonadales</taxon>
        <taxon>Alteromonadaceae</taxon>
        <taxon>Agarivorans</taxon>
    </lineage>
</organism>
<keyword evidence="8 9" id="KW-0131">Cell cycle</keyword>
<name>A0ABQ1HZB6_9ALTE</name>
<dbReference type="Gene3D" id="3.10.20.310">
    <property type="entry name" value="membrane protein fhac"/>
    <property type="match status" value="1"/>
</dbReference>
<dbReference type="Pfam" id="PF03799">
    <property type="entry name" value="FtsQ_DivIB_C"/>
    <property type="match status" value="1"/>
</dbReference>
<evidence type="ECO:0000256" key="7">
    <source>
        <dbReference type="ARBA" id="ARBA00023136"/>
    </source>
</evidence>
<keyword evidence="5 9" id="KW-0812">Transmembrane</keyword>
<evidence type="ECO:0000256" key="6">
    <source>
        <dbReference type="ARBA" id="ARBA00022989"/>
    </source>
</evidence>
<dbReference type="PROSITE" id="PS51779">
    <property type="entry name" value="POTRA"/>
    <property type="match status" value="1"/>
</dbReference>
<keyword evidence="3 9" id="KW-0997">Cell inner membrane</keyword>
<keyword evidence="12" id="KW-1185">Reference proteome</keyword>